<dbReference type="KEGG" id="lau:G293_04375"/>
<dbReference type="AlphaFoldDB" id="A0A0G3I3Q8"/>
<dbReference type="RefSeq" id="WP_047264464.1">
    <property type="nucleotide sequence ID" value="NZ_CP004021.1"/>
</dbReference>
<dbReference type="PANTHER" id="PTHR43798">
    <property type="entry name" value="MONOACYLGLYCEROL LIPASE"/>
    <property type="match status" value="1"/>
</dbReference>
<name>A0A0G3I3Q8_LIBAF</name>
<proteinExistence type="predicted"/>
<evidence type="ECO:0000259" key="1">
    <source>
        <dbReference type="Pfam" id="PF00561"/>
    </source>
</evidence>
<evidence type="ECO:0000313" key="2">
    <source>
        <dbReference type="EMBL" id="AKK20494.1"/>
    </source>
</evidence>
<dbReference type="Proteomes" id="UP000035503">
    <property type="component" value="Chromosome"/>
</dbReference>
<dbReference type="GO" id="GO:0047372">
    <property type="term" value="F:monoacylglycerol lipase activity"/>
    <property type="evidence" value="ECO:0007669"/>
    <property type="project" value="TreeGrafter"/>
</dbReference>
<evidence type="ECO:0000313" key="3">
    <source>
        <dbReference type="Proteomes" id="UP000035503"/>
    </source>
</evidence>
<organism evidence="2 3">
    <name type="scientific">Candidatus Liberibacter africanus PTSAPSY</name>
    <dbReference type="NCBI Taxonomy" id="1277257"/>
    <lineage>
        <taxon>Bacteria</taxon>
        <taxon>Pseudomonadati</taxon>
        <taxon>Pseudomonadota</taxon>
        <taxon>Alphaproteobacteria</taxon>
        <taxon>Hyphomicrobiales</taxon>
        <taxon>Rhizobiaceae</taxon>
        <taxon>Liberibacter</taxon>
    </lineage>
</organism>
<dbReference type="GO" id="GO:0046464">
    <property type="term" value="P:acylglycerol catabolic process"/>
    <property type="evidence" value="ECO:0007669"/>
    <property type="project" value="TreeGrafter"/>
</dbReference>
<sequence>MINKVNFFSSWRKFQLAFCDVGDKNAPVVMLIHGFTSSFRINWLSTGWITLLSDQGFRVVAIDNLGHGNSDKPYDCNDYRLVLMAEDVVSLLEHLNISKAHIMGYSMGARIACSMVLSYPSYVRSVVLGGVGSGLYESSVDWQPVINSFSLPSIDDVQSPLGRKFRKFAESVPGNDLQALSSCLSMTRKLFCKYDLSRIDVPVLIAVGSKDDIAGSPQDLMSLIPSSQHLNINDRDHMLAVGDKQFKAGVVEFYTKIRYR</sequence>
<dbReference type="PATRIC" id="fig|1277257.4.peg.945"/>
<dbReference type="Pfam" id="PF00561">
    <property type="entry name" value="Abhydrolase_1"/>
    <property type="match status" value="1"/>
</dbReference>
<keyword evidence="3" id="KW-1185">Reference proteome</keyword>
<dbReference type="InterPro" id="IPR029058">
    <property type="entry name" value="AB_hydrolase_fold"/>
</dbReference>
<protein>
    <submittedName>
        <fullName evidence="2">Hydrolase protein</fullName>
    </submittedName>
</protein>
<dbReference type="PRINTS" id="PR00111">
    <property type="entry name" value="ABHYDROLASE"/>
</dbReference>
<dbReference type="EMBL" id="CP004021">
    <property type="protein sequence ID" value="AKK20494.1"/>
    <property type="molecule type" value="Genomic_DNA"/>
</dbReference>
<feature type="domain" description="AB hydrolase-1" evidence="1">
    <location>
        <begin position="27"/>
        <end position="130"/>
    </location>
</feature>
<dbReference type="STRING" id="1277257.G293_04375"/>
<accession>A0A0G3I3Q8</accession>
<dbReference type="InterPro" id="IPR000073">
    <property type="entry name" value="AB_hydrolase_1"/>
</dbReference>
<dbReference type="OrthoDB" id="9804723at2"/>
<dbReference type="GO" id="GO:0016020">
    <property type="term" value="C:membrane"/>
    <property type="evidence" value="ECO:0007669"/>
    <property type="project" value="TreeGrafter"/>
</dbReference>
<dbReference type="SUPFAM" id="SSF53474">
    <property type="entry name" value="alpha/beta-Hydrolases"/>
    <property type="match status" value="1"/>
</dbReference>
<keyword evidence="2" id="KW-0378">Hydrolase</keyword>
<dbReference type="Gene3D" id="3.40.50.1820">
    <property type="entry name" value="alpha/beta hydrolase"/>
    <property type="match status" value="1"/>
</dbReference>
<reference evidence="2 3" key="1">
    <citation type="journal article" date="2015" name="Genome Announc.">
        <title>Complete Genome Sequence of 'Candidatus Liberibacter africanus,' a Bacterium Associated with Citrus Huanglongbing.</title>
        <authorList>
            <person name="Lin H."/>
            <person name="Pietersen G."/>
            <person name="Han C."/>
            <person name="Read D.A."/>
            <person name="Lou B."/>
            <person name="Gupta G."/>
            <person name="Civerolo E.L."/>
        </authorList>
    </citation>
    <scope>NUCLEOTIDE SEQUENCE [LARGE SCALE GENOMIC DNA]</scope>
    <source>
        <strain evidence="2 3">PTSAPSY</strain>
    </source>
</reference>
<dbReference type="InterPro" id="IPR050266">
    <property type="entry name" value="AB_hydrolase_sf"/>
</dbReference>
<dbReference type="PANTHER" id="PTHR43798:SF33">
    <property type="entry name" value="HYDROLASE, PUTATIVE (AFU_ORTHOLOGUE AFUA_2G14860)-RELATED"/>
    <property type="match status" value="1"/>
</dbReference>
<gene>
    <name evidence="2" type="ORF">G293_04375</name>
</gene>